<feature type="compositionally biased region" description="Polar residues" evidence="1">
    <location>
        <begin position="8"/>
        <end position="20"/>
    </location>
</feature>
<keyword evidence="3" id="KW-1185">Reference proteome</keyword>
<feature type="region of interest" description="Disordered" evidence="1">
    <location>
        <begin position="1"/>
        <end position="20"/>
    </location>
</feature>
<evidence type="ECO:0000313" key="3">
    <source>
        <dbReference type="Proteomes" id="UP001295684"/>
    </source>
</evidence>
<dbReference type="AlphaFoldDB" id="A0AAD1XE00"/>
<feature type="region of interest" description="Disordered" evidence="1">
    <location>
        <begin position="160"/>
        <end position="180"/>
    </location>
</feature>
<evidence type="ECO:0000256" key="1">
    <source>
        <dbReference type="SAM" id="MobiDB-lite"/>
    </source>
</evidence>
<dbReference type="EMBL" id="CAMPGE010008699">
    <property type="protein sequence ID" value="CAI2367587.1"/>
    <property type="molecule type" value="Genomic_DNA"/>
</dbReference>
<comment type="caution">
    <text evidence="2">The sequence shown here is derived from an EMBL/GenBank/DDBJ whole genome shotgun (WGS) entry which is preliminary data.</text>
</comment>
<proteinExistence type="predicted"/>
<evidence type="ECO:0000313" key="2">
    <source>
        <dbReference type="EMBL" id="CAI2367587.1"/>
    </source>
</evidence>
<gene>
    <name evidence="2" type="ORF">ECRASSUSDP1_LOCUS8874</name>
</gene>
<dbReference type="Proteomes" id="UP001295684">
    <property type="component" value="Unassembled WGS sequence"/>
</dbReference>
<name>A0AAD1XE00_EUPCR</name>
<protein>
    <submittedName>
        <fullName evidence="2">Uncharacterized protein</fullName>
    </submittedName>
</protein>
<feature type="compositionally biased region" description="Basic and acidic residues" evidence="1">
    <location>
        <begin position="169"/>
        <end position="180"/>
    </location>
</feature>
<organism evidence="2 3">
    <name type="scientific">Euplotes crassus</name>
    <dbReference type="NCBI Taxonomy" id="5936"/>
    <lineage>
        <taxon>Eukaryota</taxon>
        <taxon>Sar</taxon>
        <taxon>Alveolata</taxon>
        <taxon>Ciliophora</taxon>
        <taxon>Intramacronucleata</taxon>
        <taxon>Spirotrichea</taxon>
        <taxon>Hypotrichia</taxon>
        <taxon>Euplotida</taxon>
        <taxon>Euplotidae</taxon>
        <taxon>Moneuplotes</taxon>
    </lineage>
</organism>
<sequence length="382" mass="44308">MEKKEFIESSSDGNLGSSTLSEKVREDYIQGYKDEAMEEIRMNLKMCTEYQEFQQDKKSEIKLDKNYYTMFGFSDSKEQKTKSTKHRNRLSIEKQKKKKAHKNKRKKFKKRVQNKDKGFKKYLSASYSLKSFGKFRKPKLSKYHSVFEFNANIDERSAQSSVRKKIKKDKSTIKESLDSHPTKMKKPTNLCFDYVANESPVLSVLSIPLITNESASKKIFTKKSNSVIEDLDSLMPKKRIKYPALPQKLPLRCESPCPKRRLSSRSNYKSRYSLYGRESSASNFKTERSYKLNSKRKSFAKSPALCASVHKSKNTRPNSTSKLSMKTTISSITSTNLQSTTISCRKHKEFKKIIFSMKKSVKKSKDFNKKKMAKQIQIVLSD</sequence>
<reference evidence="2" key="1">
    <citation type="submission" date="2023-07" db="EMBL/GenBank/DDBJ databases">
        <authorList>
            <consortium name="AG Swart"/>
            <person name="Singh M."/>
            <person name="Singh A."/>
            <person name="Seah K."/>
            <person name="Emmerich C."/>
        </authorList>
    </citation>
    <scope>NUCLEOTIDE SEQUENCE</scope>
    <source>
        <strain evidence="2">DP1</strain>
    </source>
</reference>
<feature type="compositionally biased region" description="Basic residues" evidence="1">
    <location>
        <begin position="82"/>
        <end position="112"/>
    </location>
</feature>
<accession>A0AAD1XE00</accession>
<feature type="region of interest" description="Disordered" evidence="1">
    <location>
        <begin position="78"/>
        <end position="112"/>
    </location>
</feature>